<gene>
    <name evidence="6" type="ORF">GHK62_19795</name>
</gene>
<dbReference type="Pfam" id="PF03466">
    <property type="entry name" value="LysR_substrate"/>
    <property type="match status" value="1"/>
</dbReference>
<dbReference type="PRINTS" id="PR00039">
    <property type="entry name" value="HTHLYSR"/>
</dbReference>
<dbReference type="PROSITE" id="PS50931">
    <property type="entry name" value="HTH_LYSR"/>
    <property type="match status" value="1"/>
</dbReference>
<evidence type="ECO:0000313" key="7">
    <source>
        <dbReference type="Proteomes" id="UP000439983"/>
    </source>
</evidence>
<dbReference type="Pfam" id="PF00126">
    <property type="entry name" value="HTH_1"/>
    <property type="match status" value="1"/>
</dbReference>
<evidence type="ECO:0000256" key="3">
    <source>
        <dbReference type="ARBA" id="ARBA00023125"/>
    </source>
</evidence>
<evidence type="ECO:0000313" key="6">
    <source>
        <dbReference type="EMBL" id="MQX16918.1"/>
    </source>
</evidence>
<feature type="domain" description="HTH lysR-type" evidence="5">
    <location>
        <begin position="1"/>
        <end position="58"/>
    </location>
</feature>
<keyword evidence="3" id="KW-0238">DNA-binding</keyword>
<keyword evidence="4" id="KW-0804">Transcription</keyword>
<accession>A0A6N7LI91</accession>
<dbReference type="FunFam" id="1.10.10.10:FF:000001">
    <property type="entry name" value="LysR family transcriptional regulator"/>
    <property type="match status" value="1"/>
</dbReference>
<dbReference type="InterPro" id="IPR000847">
    <property type="entry name" value="LysR_HTH_N"/>
</dbReference>
<proteinExistence type="inferred from homology"/>
<dbReference type="EMBL" id="WITC01000084">
    <property type="protein sequence ID" value="MQX16918.1"/>
    <property type="molecule type" value="Genomic_DNA"/>
</dbReference>
<comment type="caution">
    <text evidence="6">The sequence shown here is derived from an EMBL/GenBank/DDBJ whole genome shotgun (WGS) entry which is preliminary data.</text>
</comment>
<sequence length="318" mass="34864">MDLRSVNRFLAVAELGSLNKAAQRLNLSQPALSKSIQMLEYAFGVPLLDRGPRGITLTSFGEAVFDHARRIAAEMRKMESEIKAIRTLGSGEINVGAPLGPDSRTLAFAILRLVTDERRLTINIANGTRSDLIRPLLLGDLDFLIATLFEPEDLPPDVEQSELYLDSMILVVRAGHPMLDGHQIELKDLAQYPWVVLTGNRDLEGALRKIVGMEFNKSVLRSGSPMFVKNILQKSEFIGLVRQDAVRIELETGSLVEIDISGQLDIQELVPAQKVGLIFRSDVSIPVASQALIQEITTATRASSGALTSLTDRPGSRL</sequence>
<evidence type="ECO:0000256" key="4">
    <source>
        <dbReference type="ARBA" id="ARBA00023163"/>
    </source>
</evidence>
<dbReference type="GO" id="GO:0005829">
    <property type="term" value="C:cytosol"/>
    <property type="evidence" value="ECO:0007669"/>
    <property type="project" value="TreeGrafter"/>
</dbReference>
<dbReference type="PANTHER" id="PTHR30419:SF8">
    <property type="entry name" value="NITROGEN ASSIMILATION TRANSCRIPTIONAL ACTIVATOR-RELATED"/>
    <property type="match status" value="1"/>
</dbReference>
<dbReference type="InterPro" id="IPR036390">
    <property type="entry name" value="WH_DNA-bd_sf"/>
</dbReference>
<evidence type="ECO:0000256" key="1">
    <source>
        <dbReference type="ARBA" id="ARBA00009437"/>
    </source>
</evidence>
<dbReference type="AlphaFoldDB" id="A0A6N7LI91"/>
<evidence type="ECO:0000259" key="5">
    <source>
        <dbReference type="PROSITE" id="PS50931"/>
    </source>
</evidence>
<dbReference type="InterPro" id="IPR036388">
    <property type="entry name" value="WH-like_DNA-bd_sf"/>
</dbReference>
<dbReference type="Gene3D" id="3.40.190.10">
    <property type="entry name" value="Periplasmic binding protein-like II"/>
    <property type="match status" value="2"/>
</dbReference>
<dbReference type="Gene3D" id="1.10.10.10">
    <property type="entry name" value="Winged helix-like DNA-binding domain superfamily/Winged helix DNA-binding domain"/>
    <property type="match status" value="1"/>
</dbReference>
<dbReference type="PANTHER" id="PTHR30419">
    <property type="entry name" value="HTH-TYPE TRANSCRIPTIONAL REGULATOR YBHD"/>
    <property type="match status" value="1"/>
</dbReference>
<dbReference type="RefSeq" id="WP_153440823.1">
    <property type="nucleotide sequence ID" value="NZ_CP121659.1"/>
</dbReference>
<keyword evidence="2" id="KW-0805">Transcription regulation</keyword>
<dbReference type="Proteomes" id="UP000439983">
    <property type="component" value="Unassembled WGS sequence"/>
</dbReference>
<dbReference type="GO" id="GO:0003677">
    <property type="term" value="F:DNA binding"/>
    <property type="evidence" value="ECO:0007669"/>
    <property type="project" value="UniProtKB-KW"/>
</dbReference>
<evidence type="ECO:0000256" key="2">
    <source>
        <dbReference type="ARBA" id="ARBA00023015"/>
    </source>
</evidence>
<keyword evidence="7" id="KW-1185">Reference proteome</keyword>
<protein>
    <submittedName>
        <fullName evidence="6">LysR family transcriptional regulator</fullName>
    </submittedName>
</protein>
<comment type="similarity">
    <text evidence="1">Belongs to the LysR transcriptional regulatory family.</text>
</comment>
<organism evidence="6 7">
    <name type="scientific">Sinorhizobium terangae</name>
    <dbReference type="NCBI Taxonomy" id="110322"/>
    <lineage>
        <taxon>Bacteria</taxon>
        <taxon>Pseudomonadati</taxon>
        <taxon>Pseudomonadota</taxon>
        <taxon>Alphaproteobacteria</taxon>
        <taxon>Hyphomicrobiales</taxon>
        <taxon>Rhizobiaceae</taxon>
        <taxon>Sinorhizobium/Ensifer group</taxon>
        <taxon>Sinorhizobium</taxon>
    </lineage>
</organism>
<dbReference type="InterPro" id="IPR005119">
    <property type="entry name" value="LysR_subst-bd"/>
</dbReference>
<dbReference type="OrthoDB" id="9803030at2"/>
<reference evidence="6 7" key="1">
    <citation type="journal article" date="2013" name="Genome Biol.">
        <title>Comparative genomics of the core and accessory genomes of 48 Sinorhizobium strains comprising five genospecies.</title>
        <authorList>
            <person name="Sugawara M."/>
            <person name="Epstein B."/>
            <person name="Badgley B.D."/>
            <person name="Unno T."/>
            <person name="Xu L."/>
            <person name="Reese J."/>
            <person name="Gyaneshwar P."/>
            <person name="Denny R."/>
            <person name="Mudge J."/>
            <person name="Bharti A.K."/>
            <person name="Farmer A.D."/>
            <person name="May G.D."/>
            <person name="Woodward J.E."/>
            <person name="Medigue C."/>
            <person name="Vallenet D."/>
            <person name="Lajus A."/>
            <person name="Rouy Z."/>
            <person name="Martinez-Vaz B."/>
            <person name="Tiffin P."/>
            <person name="Young N.D."/>
            <person name="Sadowsky M.J."/>
        </authorList>
    </citation>
    <scope>NUCLEOTIDE SEQUENCE [LARGE SCALE GENOMIC DNA]</scope>
    <source>
        <strain evidence="6 7">USDA4894</strain>
    </source>
</reference>
<dbReference type="InterPro" id="IPR050950">
    <property type="entry name" value="HTH-type_LysR_regulators"/>
</dbReference>
<dbReference type="SUPFAM" id="SSF46785">
    <property type="entry name" value="Winged helix' DNA-binding domain"/>
    <property type="match status" value="1"/>
</dbReference>
<name>A0A6N7LI91_SINTE</name>
<dbReference type="SUPFAM" id="SSF53850">
    <property type="entry name" value="Periplasmic binding protein-like II"/>
    <property type="match status" value="1"/>
</dbReference>
<dbReference type="GO" id="GO:0003700">
    <property type="term" value="F:DNA-binding transcription factor activity"/>
    <property type="evidence" value="ECO:0007669"/>
    <property type="project" value="InterPro"/>
</dbReference>